<dbReference type="PANTHER" id="PTHR47366:SF1">
    <property type="entry name" value="TWO-ON-TWO HEMOGLOBIN-3"/>
    <property type="match status" value="1"/>
</dbReference>
<dbReference type="PANTHER" id="PTHR47366">
    <property type="entry name" value="TWO-ON-TWO HEMOGLOBIN-3"/>
    <property type="match status" value="1"/>
</dbReference>
<name>A0A1H8H3F1_9PROT</name>
<dbReference type="Pfam" id="PF01152">
    <property type="entry name" value="Bac_globin"/>
    <property type="match status" value="1"/>
</dbReference>
<proteinExistence type="inferred from homology"/>
<dbReference type="Proteomes" id="UP000183898">
    <property type="component" value="Unassembled WGS sequence"/>
</dbReference>
<evidence type="ECO:0000313" key="6">
    <source>
        <dbReference type="EMBL" id="SEN50267.1"/>
    </source>
</evidence>
<dbReference type="GO" id="GO:0005344">
    <property type="term" value="F:oxygen carrier activity"/>
    <property type="evidence" value="ECO:0007669"/>
    <property type="project" value="InterPro"/>
</dbReference>
<evidence type="ECO:0000256" key="5">
    <source>
        <dbReference type="ARBA" id="ARBA00034496"/>
    </source>
</evidence>
<keyword evidence="3" id="KW-0479">Metal-binding</keyword>
<keyword evidence="1" id="KW-0813">Transport</keyword>
<dbReference type="SUPFAM" id="SSF46458">
    <property type="entry name" value="Globin-like"/>
    <property type="match status" value="1"/>
</dbReference>
<organism evidence="6 7">
    <name type="scientific">Nitrosospira multiformis</name>
    <dbReference type="NCBI Taxonomy" id="1231"/>
    <lineage>
        <taxon>Bacteria</taxon>
        <taxon>Pseudomonadati</taxon>
        <taxon>Pseudomonadota</taxon>
        <taxon>Betaproteobacteria</taxon>
        <taxon>Nitrosomonadales</taxon>
        <taxon>Nitrosomonadaceae</taxon>
        <taxon>Nitrosospira</taxon>
    </lineage>
</organism>
<dbReference type="InterPro" id="IPR009050">
    <property type="entry name" value="Globin-like_sf"/>
</dbReference>
<comment type="similarity">
    <text evidence="5">Belongs to the truncated hemoglobin family. Group II subfamily.</text>
</comment>
<keyword evidence="2" id="KW-0349">Heme</keyword>
<dbReference type="GO" id="GO:0019825">
    <property type="term" value="F:oxygen binding"/>
    <property type="evidence" value="ECO:0007669"/>
    <property type="project" value="InterPro"/>
</dbReference>
<keyword evidence="4" id="KW-0408">Iron</keyword>
<dbReference type="GO" id="GO:0020037">
    <property type="term" value="F:heme binding"/>
    <property type="evidence" value="ECO:0007669"/>
    <property type="project" value="InterPro"/>
</dbReference>
<evidence type="ECO:0000256" key="2">
    <source>
        <dbReference type="ARBA" id="ARBA00022617"/>
    </source>
</evidence>
<dbReference type="AlphaFoldDB" id="A0A1H8H3F1"/>
<sequence>MHLIEAYERMGGEAVIRRLVDRFYDLMDEDPDYYGIRKLHPQDLTSSREKLFMFLSGWTGGPTLYTDKYGDPRLRSRHMPFPIGTSERDQWLGCMYRAMVDIELDEVLCKKLAMAFDQTADFMRNQPE</sequence>
<dbReference type="InterPro" id="IPR044203">
    <property type="entry name" value="GlbO/GLB3-like"/>
</dbReference>
<protein>
    <submittedName>
        <fullName evidence="6">Hemoglobin</fullName>
    </submittedName>
</protein>
<evidence type="ECO:0000256" key="1">
    <source>
        <dbReference type="ARBA" id="ARBA00022448"/>
    </source>
</evidence>
<evidence type="ECO:0000256" key="3">
    <source>
        <dbReference type="ARBA" id="ARBA00022723"/>
    </source>
</evidence>
<dbReference type="GO" id="GO:0046872">
    <property type="term" value="F:metal ion binding"/>
    <property type="evidence" value="ECO:0007669"/>
    <property type="project" value="UniProtKB-KW"/>
</dbReference>
<evidence type="ECO:0000256" key="4">
    <source>
        <dbReference type="ARBA" id="ARBA00023004"/>
    </source>
</evidence>
<dbReference type="Gene3D" id="1.10.490.10">
    <property type="entry name" value="Globins"/>
    <property type="match status" value="1"/>
</dbReference>
<reference evidence="6 7" key="1">
    <citation type="submission" date="2016-10" db="EMBL/GenBank/DDBJ databases">
        <authorList>
            <person name="de Groot N.N."/>
        </authorList>
    </citation>
    <scope>NUCLEOTIDE SEQUENCE [LARGE SCALE GENOMIC DNA]</scope>
    <source>
        <strain evidence="6 7">Nl18</strain>
    </source>
</reference>
<dbReference type="EMBL" id="FOCT01000005">
    <property type="protein sequence ID" value="SEN50267.1"/>
    <property type="molecule type" value="Genomic_DNA"/>
</dbReference>
<dbReference type="CDD" id="cd14773">
    <property type="entry name" value="TrHb2_PhHbO-like_O"/>
    <property type="match status" value="1"/>
</dbReference>
<gene>
    <name evidence="6" type="ORF">SAMN05216404_10522</name>
</gene>
<dbReference type="RefSeq" id="WP_217638626.1">
    <property type="nucleotide sequence ID" value="NZ_FOCT01000005.1"/>
</dbReference>
<evidence type="ECO:0000313" key="7">
    <source>
        <dbReference type="Proteomes" id="UP000183898"/>
    </source>
</evidence>
<dbReference type="InterPro" id="IPR012292">
    <property type="entry name" value="Globin/Proto"/>
</dbReference>
<dbReference type="InterPro" id="IPR001486">
    <property type="entry name" value="Hemoglobin_trunc"/>
</dbReference>
<accession>A0A1H8H3F1</accession>